<evidence type="ECO:0000256" key="13">
    <source>
        <dbReference type="ARBA" id="ARBA00048988"/>
    </source>
</evidence>
<dbReference type="GO" id="GO:0008854">
    <property type="term" value="F:exodeoxyribonuclease V activity"/>
    <property type="evidence" value="ECO:0007669"/>
    <property type="project" value="UniProtKB-EC"/>
</dbReference>
<evidence type="ECO:0000256" key="2">
    <source>
        <dbReference type="ARBA" id="ARBA00022741"/>
    </source>
</evidence>
<keyword evidence="4 14" id="KW-0378">Hydrolase</keyword>
<dbReference type="Pfam" id="PF13361">
    <property type="entry name" value="UvrD_C"/>
    <property type="match status" value="2"/>
</dbReference>
<evidence type="ECO:0000256" key="8">
    <source>
        <dbReference type="ARBA" id="ARBA00023125"/>
    </source>
</evidence>
<evidence type="ECO:0000256" key="4">
    <source>
        <dbReference type="ARBA" id="ARBA00022801"/>
    </source>
</evidence>
<keyword evidence="8" id="KW-0238">DNA-binding</keyword>
<evidence type="ECO:0000256" key="14">
    <source>
        <dbReference type="PROSITE-ProRule" id="PRU00560"/>
    </source>
</evidence>
<comment type="catalytic activity">
    <reaction evidence="11">
        <text>Couples ATP hydrolysis with the unwinding of duplex DNA by translocating in the 3'-5' direction.</text>
        <dbReference type="EC" id="5.6.2.4"/>
    </reaction>
</comment>
<keyword evidence="9" id="KW-0234">DNA repair</keyword>
<dbReference type="PANTHER" id="PTHR11070:SF67">
    <property type="entry name" value="DNA 3'-5' HELICASE"/>
    <property type="match status" value="1"/>
</dbReference>
<dbReference type="RefSeq" id="WP_183485527.1">
    <property type="nucleotide sequence ID" value="NZ_JBHUOV010000001.1"/>
</dbReference>
<proteinExistence type="predicted"/>
<dbReference type="InterPro" id="IPR011604">
    <property type="entry name" value="PDDEXK-like_dom_sf"/>
</dbReference>
<keyword evidence="5 14" id="KW-0347">Helicase</keyword>
<dbReference type="Proteomes" id="UP001597533">
    <property type="component" value="Unassembled WGS sequence"/>
</dbReference>
<dbReference type="InterPro" id="IPR000212">
    <property type="entry name" value="DNA_helicase_UvrD/REP"/>
</dbReference>
<dbReference type="InterPro" id="IPR027417">
    <property type="entry name" value="P-loop_NTPase"/>
</dbReference>
<feature type="domain" description="UvrD-like helicase ATP-binding" evidence="16">
    <location>
        <begin position="1"/>
        <end position="473"/>
    </location>
</feature>
<keyword evidence="7 14" id="KW-0067">ATP-binding</keyword>
<evidence type="ECO:0000256" key="11">
    <source>
        <dbReference type="ARBA" id="ARBA00034617"/>
    </source>
</evidence>
<feature type="coiled-coil region" evidence="15">
    <location>
        <begin position="212"/>
        <end position="239"/>
    </location>
</feature>
<dbReference type="Gene3D" id="3.90.320.10">
    <property type="match status" value="1"/>
</dbReference>
<keyword evidence="6" id="KW-0269">Exonuclease</keyword>
<evidence type="ECO:0000256" key="9">
    <source>
        <dbReference type="ARBA" id="ARBA00023204"/>
    </source>
</evidence>
<comment type="caution">
    <text evidence="18">The sequence shown here is derived from an EMBL/GenBank/DDBJ whole genome shotgun (WGS) entry which is preliminary data.</text>
</comment>
<dbReference type="Pfam" id="PF12705">
    <property type="entry name" value="PDDEXK_1"/>
    <property type="match status" value="1"/>
</dbReference>
<gene>
    <name evidence="18" type="ORF">ACFS5M_02950</name>
</gene>
<evidence type="ECO:0000256" key="12">
    <source>
        <dbReference type="ARBA" id="ARBA00034808"/>
    </source>
</evidence>
<keyword evidence="2 14" id="KW-0547">Nucleotide-binding</keyword>
<dbReference type="EC" id="5.6.2.4" evidence="12"/>
<evidence type="ECO:0000313" key="18">
    <source>
        <dbReference type="EMBL" id="MFD2822609.1"/>
    </source>
</evidence>
<keyword evidence="19" id="KW-1185">Reference proteome</keyword>
<dbReference type="PANTHER" id="PTHR11070">
    <property type="entry name" value="UVRD / RECB / PCRA DNA HELICASE FAMILY MEMBER"/>
    <property type="match status" value="1"/>
</dbReference>
<evidence type="ECO:0000259" key="17">
    <source>
        <dbReference type="PROSITE" id="PS51217"/>
    </source>
</evidence>
<dbReference type="EMBL" id="JBHUOV010000001">
    <property type="protein sequence ID" value="MFD2822609.1"/>
    <property type="molecule type" value="Genomic_DNA"/>
</dbReference>
<dbReference type="InterPro" id="IPR038726">
    <property type="entry name" value="PDDEXK_AddAB-type"/>
</dbReference>
<dbReference type="Gene3D" id="1.10.3170.10">
    <property type="entry name" value="Recbcd, chain B, domain 2"/>
    <property type="match status" value="1"/>
</dbReference>
<keyword evidence="1" id="KW-0540">Nuclease</keyword>
<evidence type="ECO:0000256" key="5">
    <source>
        <dbReference type="ARBA" id="ARBA00022806"/>
    </source>
</evidence>
<keyword evidence="15" id="KW-0175">Coiled coil</keyword>
<dbReference type="InterPro" id="IPR014016">
    <property type="entry name" value="UvrD-like_ATP-bd"/>
</dbReference>
<name>A0ABW5WJE2_9FLAO</name>
<accession>A0ABW5WJE2</accession>
<dbReference type="PROSITE" id="PS51198">
    <property type="entry name" value="UVRD_HELICASE_ATP_BIND"/>
    <property type="match status" value="1"/>
</dbReference>
<keyword evidence="10" id="KW-0413">Isomerase</keyword>
<feature type="binding site" evidence="14">
    <location>
        <begin position="12"/>
        <end position="19"/>
    </location>
    <ligand>
        <name>ATP</name>
        <dbReference type="ChEBI" id="CHEBI:30616"/>
    </ligand>
</feature>
<evidence type="ECO:0000256" key="15">
    <source>
        <dbReference type="SAM" id="Coils"/>
    </source>
</evidence>
<dbReference type="SUPFAM" id="SSF52540">
    <property type="entry name" value="P-loop containing nucleoside triphosphate hydrolases"/>
    <property type="match status" value="1"/>
</dbReference>
<evidence type="ECO:0000313" key="19">
    <source>
        <dbReference type="Proteomes" id="UP001597533"/>
    </source>
</evidence>
<sequence>MQSQYPFTIYNASAGSGKTFTLVKEYLKILFQSNNQEQFKHILAITFTNKAVGEMKERIIETLTQFSSEEILKKPNSMFEAITEELQIESKALHHKSKKILNSIIYNYAAFDVSTIDGFTHKIIRTFAHDLKLPLNFEVELDQDSLLQEAVDSLIAKAGTNTELTKVLVDFAIEKVDDDKSWDIAYDFNKIAKLLVSENDLEPIEKLKDKSLEDFKTLKAQLKKDIQNIEVQIVETAQNVLTLIEECGLQFNDFTSSYLPKYFQKLTTRNFSANFDLNWQIALLNSESLYPKRVTSEIASTIDAIQSELMAAFNTTKDLIFKSRFLISFYKNVTPLSVLNAIYKELNGIKQEQNKMLISEFNTIISNEIKGQPTPFIYERLGEKFQHYFIDEFQDTSKLQWENLIPLIDHSLSSENLKQVQGSALLVGDAKQAIYRWRGGEAEQFIDLYSKKVFPFPNVPQHVDNLPANYRSFQEIICFNNSFFHYLSQTFFSHTDYADLYKDGSNQETSIEKEGYIQLDFLDLKDEDRDEIFPHKVLETITNCKANGFNYQDICVLVRRGKDGIAIAEYLNAASIPIMSSETMLVFNSPEVQFIDQLLNLLVQPENEEIKINALRYLAQKFEVNDQHQFFSHHLKQSLFQTFKSLETYHIYLTPNQLLQLPLYEIAETIVRHFNLVKTSNAYVQFYLDFVLEYTQKQGSSLSGFLEHSAHKKQSLSIISPQGQNAVQIMTIHKSKGLEFPVVIFPYADLKVYNEIDPKEWFELEAEHYNGFSHTLLNYNKENFKNYGEQGLSLYNKHEAALELDNINLLYVTLTRPIEQLYIISKKNVSDKELKNPKTFAGLFINYLKEKQKWSDHKTTYTYGNSTKMSEEKPTTTERIEQKEFISTSKESHNIKIVTNSGYLWNTEQEKAIEKGNLIHDIMAHINTKDDITFAITHFLDHSIINPHQAVVLQKTVRQIVEHNELNQYFTSENTIYNERDIISKSKVIIRPDRLVVNSKKEAVIIDYKTGHEAKSHQLQLDNYQNIIEEMPYKVIKKILVYINDDIKIVQF</sequence>
<dbReference type="PROSITE" id="PS51217">
    <property type="entry name" value="UVRD_HELICASE_CTER"/>
    <property type="match status" value="1"/>
</dbReference>
<dbReference type="Gene3D" id="3.40.50.300">
    <property type="entry name" value="P-loop containing nucleotide triphosphate hydrolases"/>
    <property type="match status" value="3"/>
</dbReference>
<dbReference type="Pfam" id="PF00580">
    <property type="entry name" value="UvrD-helicase"/>
    <property type="match status" value="1"/>
</dbReference>
<evidence type="ECO:0000256" key="1">
    <source>
        <dbReference type="ARBA" id="ARBA00022722"/>
    </source>
</evidence>
<dbReference type="InterPro" id="IPR014017">
    <property type="entry name" value="DNA_helicase_UvrD-like_C"/>
</dbReference>
<protein>
    <recommendedName>
        <fullName evidence="12">DNA 3'-5' helicase</fullName>
        <ecNumber evidence="12">5.6.2.4</ecNumber>
    </recommendedName>
</protein>
<organism evidence="18 19">
    <name type="scientific">Lacinutrix iliipiscaria</name>
    <dbReference type="NCBI Taxonomy" id="1230532"/>
    <lineage>
        <taxon>Bacteria</taxon>
        <taxon>Pseudomonadati</taxon>
        <taxon>Bacteroidota</taxon>
        <taxon>Flavobacteriia</taxon>
        <taxon>Flavobacteriales</taxon>
        <taxon>Flavobacteriaceae</taxon>
        <taxon>Lacinutrix</taxon>
    </lineage>
</organism>
<reference evidence="19" key="1">
    <citation type="journal article" date="2019" name="Int. J. Syst. Evol. Microbiol.">
        <title>The Global Catalogue of Microorganisms (GCM) 10K type strain sequencing project: providing services to taxonomists for standard genome sequencing and annotation.</title>
        <authorList>
            <consortium name="The Broad Institute Genomics Platform"/>
            <consortium name="The Broad Institute Genome Sequencing Center for Infectious Disease"/>
            <person name="Wu L."/>
            <person name="Ma J."/>
        </authorList>
    </citation>
    <scope>NUCLEOTIDE SEQUENCE [LARGE SCALE GENOMIC DNA]</scope>
    <source>
        <strain evidence="19">KCTC 32141</strain>
    </source>
</reference>
<keyword evidence="3" id="KW-0227">DNA damage</keyword>
<comment type="catalytic activity">
    <reaction evidence="13">
        <text>ATP + H2O = ADP + phosphate + H(+)</text>
        <dbReference type="Rhea" id="RHEA:13065"/>
        <dbReference type="ChEBI" id="CHEBI:15377"/>
        <dbReference type="ChEBI" id="CHEBI:15378"/>
        <dbReference type="ChEBI" id="CHEBI:30616"/>
        <dbReference type="ChEBI" id="CHEBI:43474"/>
        <dbReference type="ChEBI" id="CHEBI:456216"/>
        <dbReference type="EC" id="5.6.2.4"/>
    </reaction>
</comment>
<evidence type="ECO:0000256" key="10">
    <source>
        <dbReference type="ARBA" id="ARBA00023235"/>
    </source>
</evidence>
<feature type="domain" description="UvrD-like helicase C-terminal" evidence="17">
    <location>
        <begin position="499"/>
        <end position="737"/>
    </location>
</feature>
<evidence type="ECO:0000259" key="16">
    <source>
        <dbReference type="PROSITE" id="PS51198"/>
    </source>
</evidence>
<evidence type="ECO:0000256" key="3">
    <source>
        <dbReference type="ARBA" id="ARBA00022763"/>
    </source>
</evidence>
<evidence type="ECO:0000256" key="6">
    <source>
        <dbReference type="ARBA" id="ARBA00022839"/>
    </source>
</evidence>
<evidence type="ECO:0000256" key="7">
    <source>
        <dbReference type="ARBA" id="ARBA00022840"/>
    </source>
</evidence>